<sequence length="113" mass="13416">MNKKIIIDIVTTTKIQATIDGKKRTMRLWRLPIPIPNIFAKHLRTYVEDVRNEAICESRTPQEWIDFIKSFPMSTELRGWITSVIWWHYGNGSEDVFYDYYRSFDGLNGWNNG</sequence>
<dbReference type="AlphaFoldDB" id="A0A0F9GC03"/>
<comment type="caution">
    <text evidence="1">The sequence shown here is derived from an EMBL/GenBank/DDBJ whole genome shotgun (WGS) entry which is preliminary data.</text>
</comment>
<accession>A0A0F9GC03</accession>
<gene>
    <name evidence="1" type="ORF">LCGC14_2138950</name>
</gene>
<proteinExistence type="predicted"/>
<reference evidence="1" key="1">
    <citation type="journal article" date="2015" name="Nature">
        <title>Complex archaea that bridge the gap between prokaryotes and eukaryotes.</title>
        <authorList>
            <person name="Spang A."/>
            <person name="Saw J.H."/>
            <person name="Jorgensen S.L."/>
            <person name="Zaremba-Niedzwiedzka K."/>
            <person name="Martijn J."/>
            <person name="Lind A.E."/>
            <person name="van Eijk R."/>
            <person name="Schleper C."/>
            <person name="Guy L."/>
            <person name="Ettema T.J."/>
        </authorList>
    </citation>
    <scope>NUCLEOTIDE SEQUENCE</scope>
</reference>
<organism evidence="1">
    <name type="scientific">marine sediment metagenome</name>
    <dbReference type="NCBI Taxonomy" id="412755"/>
    <lineage>
        <taxon>unclassified sequences</taxon>
        <taxon>metagenomes</taxon>
        <taxon>ecological metagenomes</taxon>
    </lineage>
</organism>
<evidence type="ECO:0000313" key="1">
    <source>
        <dbReference type="EMBL" id="KKL67040.1"/>
    </source>
</evidence>
<protein>
    <submittedName>
        <fullName evidence="1">Uncharacterized protein</fullName>
    </submittedName>
</protein>
<name>A0A0F9GC03_9ZZZZ</name>
<feature type="non-terminal residue" evidence="1">
    <location>
        <position position="113"/>
    </location>
</feature>
<dbReference type="EMBL" id="LAZR01027006">
    <property type="protein sequence ID" value="KKL67040.1"/>
    <property type="molecule type" value="Genomic_DNA"/>
</dbReference>